<dbReference type="Proteomes" id="UP000031599">
    <property type="component" value="Unassembled WGS sequence"/>
</dbReference>
<evidence type="ECO:0000256" key="2">
    <source>
        <dbReference type="SAM" id="SignalP"/>
    </source>
</evidence>
<organism evidence="4 5">
    <name type="scientific">Enhygromyxa salina</name>
    <dbReference type="NCBI Taxonomy" id="215803"/>
    <lineage>
        <taxon>Bacteria</taxon>
        <taxon>Pseudomonadati</taxon>
        <taxon>Myxococcota</taxon>
        <taxon>Polyangia</taxon>
        <taxon>Nannocystales</taxon>
        <taxon>Nannocystaceae</taxon>
        <taxon>Enhygromyxa</taxon>
    </lineage>
</organism>
<dbReference type="GO" id="GO:0000270">
    <property type="term" value="P:peptidoglycan metabolic process"/>
    <property type="evidence" value="ECO:0007669"/>
    <property type="project" value="InterPro"/>
</dbReference>
<comment type="caution">
    <text evidence="4">The sequence shown here is derived from an EMBL/GenBank/DDBJ whole genome shotgun (WGS) entry which is preliminary data.</text>
</comment>
<evidence type="ECO:0000256" key="1">
    <source>
        <dbReference type="ARBA" id="ARBA00007734"/>
    </source>
</evidence>
<dbReference type="PANTHER" id="PTHR37423">
    <property type="entry name" value="SOLUBLE LYTIC MUREIN TRANSGLYCOSYLASE-RELATED"/>
    <property type="match status" value="1"/>
</dbReference>
<dbReference type="PROSITE" id="PS00922">
    <property type="entry name" value="TRANSGLYCOSYLASE"/>
    <property type="match status" value="1"/>
</dbReference>
<dbReference type="GO" id="GO:0008933">
    <property type="term" value="F:peptidoglycan lytic transglycosylase activity"/>
    <property type="evidence" value="ECO:0007669"/>
    <property type="project" value="InterPro"/>
</dbReference>
<dbReference type="Gene3D" id="1.10.530.10">
    <property type="match status" value="1"/>
</dbReference>
<dbReference type="GO" id="GO:0016020">
    <property type="term" value="C:membrane"/>
    <property type="evidence" value="ECO:0007669"/>
    <property type="project" value="InterPro"/>
</dbReference>
<feature type="signal peptide" evidence="2">
    <location>
        <begin position="1"/>
        <end position="39"/>
    </location>
</feature>
<feature type="domain" description="Transglycosylase SLT" evidence="3">
    <location>
        <begin position="120"/>
        <end position="217"/>
    </location>
</feature>
<dbReference type="AlphaFoldDB" id="A0A0C1ZZF7"/>
<keyword evidence="2" id="KW-0732">Signal</keyword>
<dbReference type="InterPro" id="IPR008258">
    <property type="entry name" value="Transglycosylase_SLT_dom_1"/>
</dbReference>
<dbReference type="SUPFAM" id="SSF53955">
    <property type="entry name" value="Lysozyme-like"/>
    <property type="match status" value="1"/>
</dbReference>
<dbReference type="InterPro" id="IPR023346">
    <property type="entry name" value="Lysozyme-like_dom_sf"/>
</dbReference>
<evidence type="ECO:0000259" key="3">
    <source>
        <dbReference type="Pfam" id="PF01464"/>
    </source>
</evidence>
<comment type="similarity">
    <text evidence="1">Belongs to the transglycosylase Slt family.</text>
</comment>
<evidence type="ECO:0000313" key="5">
    <source>
        <dbReference type="Proteomes" id="UP000031599"/>
    </source>
</evidence>
<dbReference type="InterPro" id="IPR000189">
    <property type="entry name" value="Transglyc_AS"/>
</dbReference>
<gene>
    <name evidence="4" type="ORF">DB30_04359</name>
</gene>
<protein>
    <submittedName>
        <fullName evidence="4">Membrane-bound lytic murein transglycosylase D</fullName>
    </submittedName>
</protein>
<proteinExistence type="inferred from homology"/>
<reference evidence="4 5" key="1">
    <citation type="submission" date="2014-12" db="EMBL/GenBank/DDBJ databases">
        <title>Genome assembly of Enhygromyxa salina DSM 15201.</title>
        <authorList>
            <person name="Sharma G."/>
            <person name="Subramanian S."/>
        </authorList>
    </citation>
    <scope>NUCLEOTIDE SEQUENCE [LARGE SCALE GENOMIC DNA]</scope>
    <source>
        <strain evidence="4 5">DSM 15201</strain>
    </source>
</reference>
<name>A0A0C1ZZF7_9BACT</name>
<evidence type="ECO:0000313" key="4">
    <source>
        <dbReference type="EMBL" id="KIG16588.1"/>
    </source>
</evidence>
<accession>A0A0C1ZZF7</accession>
<dbReference type="PANTHER" id="PTHR37423:SF2">
    <property type="entry name" value="MEMBRANE-BOUND LYTIC MUREIN TRANSGLYCOSYLASE C"/>
    <property type="match status" value="1"/>
</dbReference>
<dbReference type="Pfam" id="PF01464">
    <property type="entry name" value="SLT"/>
    <property type="match status" value="1"/>
</dbReference>
<dbReference type="EMBL" id="JMCC02000035">
    <property type="protein sequence ID" value="KIG16588.1"/>
    <property type="molecule type" value="Genomic_DNA"/>
</dbReference>
<dbReference type="CDD" id="cd16896">
    <property type="entry name" value="LT_Slt70-like"/>
    <property type="match status" value="1"/>
</dbReference>
<sequence>MAWMRARSCLRAIGTRSSAGRCWRLAAAGLSLGAVVLLASPAQVDAGKPNPNSNNYFKYTDEDGVLHITNRPRGKNGDWKLYKSIAANRTNLAEIPRGPGSAGAANLALDSEKAHRYDAYIRGAARRYQLPESFVRAVIHTESRYNPNAVSRAGAMGLMQLMPGTAKFLGVPQPFDPRQNIYGGCKLLRLLANRFNGDMVLVAAGYNAGAGAVVKYNGVPPYVETRAYVKGVLRRYYAYERQSQLGGGELRRGPARNIL</sequence>
<feature type="chain" id="PRO_5002157610" evidence="2">
    <location>
        <begin position="40"/>
        <end position="259"/>
    </location>
</feature>